<dbReference type="AlphaFoldDB" id="A0A501WZS0"/>
<accession>A0A501WZS0</accession>
<feature type="region of interest" description="Disordered" evidence="1">
    <location>
        <begin position="42"/>
        <end position="73"/>
    </location>
</feature>
<protein>
    <submittedName>
        <fullName evidence="2">DUF2934 domain-containing protein</fullName>
    </submittedName>
</protein>
<dbReference type="Proteomes" id="UP000319255">
    <property type="component" value="Unassembled WGS sequence"/>
</dbReference>
<dbReference type="InterPro" id="IPR021327">
    <property type="entry name" value="DUF2934"/>
</dbReference>
<reference evidence="2 3" key="1">
    <citation type="submission" date="2019-06" db="EMBL/GenBank/DDBJ databases">
        <title>A novel bacterium of genus Amaricoccus, isolated from marine sediment.</title>
        <authorList>
            <person name="Huang H."/>
            <person name="Mo K."/>
            <person name="Hu Y."/>
        </authorList>
    </citation>
    <scope>NUCLEOTIDE SEQUENCE [LARGE SCALE GENOMIC DNA]</scope>
    <source>
        <strain evidence="2 3">HB172011</strain>
    </source>
</reference>
<comment type="caution">
    <text evidence="2">The sequence shown here is derived from an EMBL/GenBank/DDBJ whole genome shotgun (WGS) entry which is preliminary data.</text>
</comment>
<dbReference type="EMBL" id="VFRP01000006">
    <property type="protein sequence ID" value="TPE51656.1"/>
    <property type="molecule type" value="Genomic_DNA"/>
</dbReference>
<evidence type="ECO:0000256" key="1">
    <source>
        <dbReference type="SAM" id="MobiDB-lite"/>
    </source>
</evidence>
<gene>
    <name evidence="2" type="ORF">FJM51_08120</name>
</gene>
<sequence>MDQELEDRVRSRAYAIWEEEGRPEGADLDHWLRAVLELQAEEAGGPASGAQAGGGHTNDPVTVPEDMDPGRLP</sequence>
<dbReference type="Pfam" id="PF11154">
    <property type="entry name" value="DUF2934"/>
    <property type="match status" value="1"/>
</dbReference>
<keyword evidence="3" id="KW-1185">Reference proteome</keyword>
<proteinExistence type="predicted"/>
<organism evidence="2 3">
    <name type="scientific">Amaricoccus solimangrovi</name>
    <dbReference type="NCBI Taxonomy" id="2589815"/>
    <lineage>
        <taxon>Bacteria</taxon>
        <taxon>Pseudomonadati</taxon>
        <taxon>Pseudomonadota</taxon>
        <taxon>Alphaproteobacteria</taxon>
        <taxon>Rhodobacterales</taxon>
        <taxon>Paracoccaceae</taxon>
        <taxon>Amaricoccus</taxon>
    </lineage>
</organism>
<dbReference type="OrthoDB" id="9811127at2"/>
<evidence type="ECO:0000313" key="2">
    <source>
        <dbReference type="EMBL" id="TPE51656.1"/>
    </source>
</evidence>
<evidence type="ECO:0000313" key="3">
    <source>
        <dbReference type="Proteomes" id="UP000319255"/>
    </source>
</evidence>
<dbReference type="RefSeq" id="WP_140453630.1">
    <property type="nucleotide sequence ID" value="NZ_VFRP01000006.1"/>
</dbReference>
<name>A0A501WZS0_9RHOB</name>